<dbReference type="AlphaFoldDB" id="A0A8B9LZC3"/>
<name>A0A8B9LZC3_9AVES</name>
<protein>
    <recommendedName>
        <fullName evidence="4">KICSTOR complex protein kaptin</fullName>
    </recommendedName>
</protein>
<feature type="region of interest" description="Disordered" evidence="1">
    <location>
        <begin position="400"/>
        <end position="463"/>
    </location>
</feature>
<dbReference type="GO" id="GO:0051015">
    <property type="term" value="F:actin filament binding"/>
    <property type="evidence" value="ECO:0007669"/>
    <property type="project" value="TreeGrafter"/>
</dbReference>
<dbReference type="GO" id="GO:0015629">
    <property type="term" value="C:actin cytoskeleton"/>
    <property type="evidence" value="ECO:0007669"/>
    <property type="project" value="InterPro"/>
</dbReference>
<evidence type="ECO:0000313" key="3">
    <source>
        <dbReference type="Proteomes" id="UP000694541"/>
    </source>
</evidence>
<keyword evidence="3" id="KW-1185">Reference proteome</keyword>
<evidence type="ECO:0000313" key="2">
    <source>
        <dbReference type="Ensembl" id="ENSANIP00000001939.1"/>
    </source>
</evidence>
<proteinExistence type="predicted"/>
<reference evidence="2" key="1">
    <citation type="submission" date="2025-08" db="UniProtKB">
        <authorList>
            <consortium name="Ensembl"/>
        </authorList>
    </citation>
    <scope>IDENTIFICATION</scope>
</reference>
<dbReference type="GO" id="GO:0034198">
    <property type="term" value="P:cellular response to amino acid starvation"/>
    <property type="evidence" value="ECO:0007669"/>
    <property type="project" value="TreeGrafter"/>
</dbReference>
<dbReference type="Ensembl" id="ENSANIT00000001994.1">
    <property type="protein sequence ID" value="ENSANIP00000001939.1"/>
    <property type="gene ID" value="ENSANIG00000001379.1"/>
</dbReference>
<dbReference type="GO" id="GO:0030027">
    <property type="term" value="C:lamellipodium"/>
    <property type="evidence" value="ECO:0007669"/>
    <property type="project" value="TreeGrafter"/>
</dbReference>
<evidence type="ECO:0008006" key="4">
    <source>
        <dbReference type="Google" id="ProtNLM"/>
    </source>
</evidence>
<dbReference type="GO" id="GO:0007015">
    <property type="term" value="P:actin filament organization"/>
    <property type="evidence" value="ECO:0007669"/>
    <property type="project" value="InterPro"/>
</dbReference>
<reference evidence="2" key="2">
    <citation type="submission" date="2025-09" db="UniProtKB">
        <authorList>
            <consortium name="Ensembl"/>
        </authorList>
    </citation>
    <scope>IDENTIFICATION</scope>
</reference>
<dbReference type="GO" id="GO:0140007">
    <property type="term" value="C:KICSTOR complex"/>
    <property type="evidence" value="ECO:0007669"/>
    <property type="project" value="TreeGrafter"/>
</dbReference>
<accession>A0A8B9LZC3</accession>
<feature type="compositionally biased region" description="Gly residues" evidence="1">
    <location>
        <begin position="403"/>
        <end position="418"/>
    </location>
</feature>
<dbReference type="GO" id="GO:1904262">
    <property type="term" value="P:negative regulation of TORC1 signaling"/>
    <property type="evidence" value="ECO:0007669"/>
    <property type="project" value="TreeGrafter"/>
</dbReference>
<evidence type="ECO:0000256" key="1">
    <source>
        <dbReference type="SAM" id="MobiDB-lite"/>
    </source>
</evidence>
<sequence>MAVRCPLVEDSFSRLASQSNVYGLAALEGGEGPGGLLAAALKGKVIYFRYHDLRQRLRPVARELQFTYIPVDAEIVSIDSFPKSPPQRGLVVGITFIKDSGDKASPFLNIYCDYEPGSEYDLDSVAQSCLNLELQFTPFQLCHAEVCIGDKPETVFLLSGNDPSVHLYKENEGSHQFEEQPVQHLFPELQDLPSNILWLDVCNIPGTGQRITAFGCQSGYVRVARVDQASRAVLQSWSIQQDGPISKVLVFPLPSELGAGTVQDGDAIAAQGYSVLVTSTIELSVVYRDVLTSGLGDQLILPASDQYDSVLCALVTDVDFDGAREILLGTYGQELLCYKYTGAAGNPPGEFRLLWTRRFPSPLLSMIYTDLTADGLCELAVVCLKGLHVLQLGTDGPVHPGAASGGSGAPSPTQGGGRVTRPWKMMPKMMPASPGLDSGKTAASLDVPQPVAPPHLANKRVPGILPPALASLANASG</sequence>
<organism evidence="2 3">
    <name type="scientific">Accipiter nisus</name>
    <name type="common">Eurasian sparrowhawk</name>
    <dbReference type="NCBI Taxonomy" id="211598"/>
    <lineage>
        <taxon>Eukaryota</taxon>
        <taxon>Metazoa</taxon>
        <taxon>Chordata</taxon>
        <taxon>Craniata</taxon>
        <taxon>Vertebrata</taxon>
        <taxon>Euteleostomi</taxon>
        <taxon>Archelosauria</taxon>
        <taxon>Archosauria</taxon>
        <taxon>Dinosauria</taxon>
        <taxon>Saurischia</taxon>
        <taxon>Theropoda</taxon>
        <taxon>Coelurosauria</taxon>
        <taxon>Aves</taxon>
        <taxon>Neognathae</taxon>
        <taxon>Neoaves</taxon>
        <taxon>Telluraves</taxon>
        <taxon>Accipitrimorphae</taxon>
        <taxon>Accipitriformes</taxon>
        <taxon>Accipitridae</taxon>
        <taxon>Accipitrinae</taxon>
        <taxon>Accipiter</taxon>
    </lineage>
</organism>
<dbReference type="Proteomes" id="UP000694541">
    <property type="component" value="Unplaced"/>
</dbReference>
<dbReference type="PANTHER" id="PTHR15435:SF2">
    <property type="entry name" value="KICSTOR COMPLEX PROTEIN KAPTIN"/>
    <property type="match status" value="1"/>
</dbReference>
<dbReference type="InterPro" id="IPR029982">
    <property type="entry name" value="Kptn"/>
</dbReference>
<dbReference type="PANTHER" id="PTHR15435">
    <property type="entry name" value="KICSTOR COMPLEX PROTEIN KAPTIN"/>
    <property type="match status" value="1"/>
</dbReference>